<evidence type="ECO:0000259" key="12">
    <source>
        <dbReference type="PROSITE" id="PS51847"/>
    </source>
</evidence>
<feature type="region of interest" description="Disordered" evidence="11">
    <location>
        <begin position="226"/>
        <end position="276"/>
    </location>
</feature>
<keyword evidence="9 10" id="KW-0472">Membrane</keyword>
<dbReference type="Proteomes" id="UP000009131">
    <property type="component" value="Unassembled WGS sequence"/>
</dbReference>
<dbReference type="GO" id="GO:0007005">
    <property type="term" value="P:mitochondrion organization"/>
    <property type="evidence" value="ECO:0007669"/>
    <property type="project" value="InterPro"/>
</dbReference>
<dbReference type="GO" id="GO:0015914">
    <property type="term" value="P:phospholipid transport"/>
    <property type="evidence" value="ECO:0007669"/>
    <property type="project" value="TreeGrafter"/>
</dbReference>
<dbReference type="eggNOG" id="ENOG502QT3W">
    <property type="taxonomic scope" value="Eukaryota"/>
</dbReference>
<evidence type="ECO:0000256" key="5">
    <source>
        <dbReference type="ARBA" id="ARBA00022787"/>
    </source>
</evidence>
<feature type="region of interest" description="Disordered" evidence="11">
    <location>
        <begin position="423"/>
        <end position="476"/>
    </location>
</feature>
<dbReference type="InterPro" id="IPR027536">
    <property type="entry name" value="MDM34"/>
</dbReference>
<dbReference type="EMBL" id="BABT02000110">
    <property type="protein sequence ID" value="GAA96963.1"/>
    <property type="molecule type" value="Genomic_DNA"/>
</dbReference>
<dbReference type="PANTHER" id="PTHR28185:SF1">
    <property type="entry name" value="MITOCHONDRIAL DISTRIBUTION AND MORPHOLOGY PROTEIN 34"/>
    <property type="match status" value="1"/>
</dbReference>
<feature type="compositionally biased region" description="Basic and acidic residues" evidence="11">
    <location>
        <begin position="445"/>
        <end position="455"/>
    </location>
</feature>
<comment type="subunit">
    <text evidence="10">Component of the ER-mitochondria encounter structure (ERMES) or MDM complex, composed of MMM1, MDM10, MDM12 and Mo03637.</text>
</comment>
<accession>G7E2A3</accession>
<feature type="region of interest" description="Disordered" evidence="11">
    <location>
        <begin position="557"/>
        <end position="586"/>
    </location>
</feature>
<keyword evidence="4 10" id="KW-0812">Transmembrane</keyword>
<keyword evidence="6" id="KW-0445">Lipid transport</keyword>
<dbReference type="GO" id="GO:1990456">
    <property type="term" value="P:mitochondrion-endoplasmic reticulum membrane tethering"/>
    <property type="evidence" value="ECO:0007669"/>
    <property type="project" value="TreeGrafter"/>
</dbReference>
<feature type="domain" description="SMP-LTD" evidence="12">
    <location>
        <begin position="1"/>
        <end position="194"/>
    </location>
</feature>
<comment type="domain">
    <text evidence="10">Lacks alpha-helical transmembrane segments, suggesting that it resides in the membrane via beta-sheet conformations similar to those predicted for other outer membrane proteins and porin.</text>
</comment>
<dbReference type="GO" id="GO:0008289">
    <property type="term" value="F:lipid binding"/>
    <property type="evidence" value="ECO:0007669"/>
    <property type="project" value="UniProtKB-KW"/>
</dbReference>
<reference evidence="13 14" key="1">
    <citation type="journal article" date="2011" name="J. Gen. Appl. Microbiol.">
        <title>Draft genome sequencing of the enigmatic basidiomycete Mixia osmundae.</title>
        <authorList>
            <person name="Nishida H."/>
            <person name="Nagatsuka Y."/>
            <person name="Sugiyama J."/>
        </authorList>
    </citation>
    <scope>NUCLEOTIDE SEQUENCE [LARGE SCALE GENOMIC DNA]</scope>
    <source>
        <strain evidence="14">CBS 9802 / IAM 14324 / JCM 22182 / KY 12970</strain>
    </source>
</reference>
<dbReference type="OMA" id="YRIPRMP"/>
<evidence type="ECO:0000256" key="6">
    <source>
        <dbReference type="ARBA" id="ARBA00023055"/>
    </source>
</evidence>
<keyword evidence="14" id="KW-1185">Reference proteome</keyword>
<evidence type="ECO:0000256" key="10">
    <source>
        <dbReference type="HAMAP-Rule" id="MF_03105"/>
    </source>
</evidence>
<protein>
    <recommendedName>
        <fullName evidence="10">Mitochondrial distribution and morphology protein 34</fullName>
    </recommendedName>
</protein>
<gene>
    <name evidence="13" type="primary">Mo03637</name>
    <name evidence="10" type="synonym">MDM34</name>
    <name evidence="13" type="ORF">E5Q_03637</name>
</gene>
<proteinExistence type="inferred from homology"/>
<feature type="compositionally biased region" description="Low complexity" evidence="11">
    <location>
        <begin position="373"/>
        <end position="387"/>
    </location>
</feature>
<dbReference type="HOGENOM" id="CLU_010017_0_0_1"/>
<evidence type="ECO:0000256" key="1">
    <source>
        <dbReference type="ARBA" id="ARBA00004370"/>
    </source>
</evidence>
<reference evidence="13 14" key="2">
    <citation type="journal article" date="2012" name="Open Biol.">
        <title>Characteristics of nucleosomes and linker DNA regions on the genome of the basidiomycete Mixia osmundae revealed by mono- and dinucleosome mapping.</title>
        <authorList>
            <person name="Nishida H."/>
            <person name="Kondo S."/>
            <person name="Matsumoto T."/>
            <person name="Suzuki Y."/>
            <person name="Yoshikawa H."/>
            <person name="Taylor T.D."/>
            <person name="Sugiyama J."/>
        </authorList>
    </citation>
    <scope>NUCLEOTIDE SEQUENCE [LARGE SCALE GENOMIC DNA]</scope>
    <source>
        <strain evidence="14">CBS 9802 / IAM 14324 / JCM 22182 / KY 12970</strain>
    </source>
</reference>
<dbReference type="GO" id="GO:0032865">
    <property type="term" value="C:ERMES complex"/>
    <property type="evidence" value="ECO:0007669"/>
    <property type="project" value="UniProtKB-UniRule"/>
</dbReference>
<comment type="subcellular location">
    <subcellularLocation>
        <location evidence="1">Membrane</location>
    </subcellularLocation>
    <subcellularLocation>
        <location evidence="10">Mitochondrion outer membrane</location>
        <topology evidence="10">Multi-pass membrane protein</topology>
    </subcellularLocation>
    <text evidence="10">The ERMES/MDM complex localizes to a few discrete foci (around 10 per single cell), that represent mitochondria-endoplasmic reticulum junctions. These foci are often found next to mtDNA nucleoids.</text>
</comment>
<dbReference type="CDD" id="cd21673">
    <property type="entry name" value="SMP_Mdm34"/>
    <property type="match status" value="1"/>
</dbReference>
<feature type="region of interest" description="Disordered" evidence="11">
    <location>
        <begin position="363"/>
        <end position="410"/>
    </location>
</feature>
<evidence type="ECO:0000313" key="13">
    <source>
        <dbReference type="EMBL" id="GAA96963.1"/>
    </source>
</evidence>
<dbReference type="Pfam" id="PF26545">
    <property type="entry name" value="Mdm34_N"/>
    <property type="match status" value="1"/>
</dbReference>
<keyword evidence="2" id="KW-0813">Transport</keyword>
<dbReference type="RefSeq" id="XP_014565406.1">
    <property type="nucleotide sequence ID" value="XM_014709920.1"/>
</dbReference>
<comment type="similarity">
    <text evidence="10">Belongs to the MDM34 family.</text>
</comment>
<dbReference type="InParanoid" id="G7E2A3"/>
<keyword evidence="5 10" id="KW-1000">Mitochondrion outer membrane</keyword>
<comment type="function">
    <text evidence="10">Component of the ERMES/MDM complex, which serves as a molecular tether to connect the endoplasmic reticulum (ER) and mitochondria. Components of this complex are involved in the control of mitochondrial shape and protein biogenesis, and function in nonvesicular lipid trafficking between the ER and mitochondria. Mo03637 is required for the interaction of the ER-resident membrane protein MMM1 and the outer mitochondrial membrane-resident beta-barrel protein MDM10.</text>
</comment>
<evidence type="ECO:0000256" key="3">
    <source>
        <dbReference type="ARBA" id="ARBA00022452"/>
    </source>
</evidence>
<dbReference type="PANTHER" id="PTHR28185">
    <property type="entry name" value="MITOCHONDRIAL DISTRIBUTION AND MORPHOLOGY PROTEIN 34"/>
    <property type="match status" value="1"/>
</dbReference>
<evidence type="ECO:0000256" key="8">
    <source>
        <dbReference type="ARBA" id="ARBA00023128"/>
    </source>
</evidence>
<organism evidence="13 14">
    <name type="scientific">Mixia osmundae (strain CBS 9802 / IAM 14324 / JCM 22182 / KY 12970)</name>
    <dbReference type="NCBI Taxonomy" id="764103"/>
    <lineage>
        <taxon>Eukaryota</taxon>
        <taxon>Fungi</taxon>
        <taxon>Dikarya</taxon>
        <taxon>Basidiomycota</taxon>
        <taxon>Pucciniomycotina</taxon>
        <taxon>Mixiomycetes</taxon>
        <taxon>Mixiales</taxon>
        <taxon>Mixiaceae</taxon>
        <taxon>Mixia</taxon>
    </lineage>
</organism>
<evidence type="ECO:0000256" key="9">
    <source>
        <dbReference type="ARBA" id="ARBA00023136"/>
    </source>
</evidence>
<evidence type="ECO:0000313" key="14">
    <source>
        <dbReference type="Proteomes" id="UP000009131"/>
    </source>
</evidence>
<dbReference type="STRING" id="764103.G7E2A3"/>
<keyword evidence="8 10" id="KW-0496">Mitochondrion</keyword>
<dbReference type="InterPro" id="IPR031468">
    <property type="entry name" value="SMP_LBD"/>
</dbReference>
<keyword evidence="7" id="KW-0446">Lipid-binding</keyword>
<evidence type="ECO:0000256" key="11">
    <source>
        <dbReference type="SAM" id="MobiDB-lite"/>
    </source>
</evidence>
<keyword evidence="3 10" id="KW-1134">Transmembrane beta strand</keyword>
<dbReference type="PROSITE" id="PS51847">
    <property type="entry name" value="SMP"/>
    <property type="match status" value="1"/>
</dbReference>
<dbReference type="AlphaFoldDB" id="G7E2A3"/>
<evidence type="ECO:0000256" key="2">
    <source>
        <dbReference type="ARBA" id="ARBA00022448"/>
    </source>
</evidence>
<dbReference type="OrthoDB" id="17927at2759"/>
<feature type="compositionally biased region" description="Low complexity" evidence="11">
    <location>
        <begin position="456"/>
        <end position="475"/>
    </location>
</feature>
<dbReference type="HAMAP" id="MF_03105">
    <property type="entry name" value="Mdm34"/>
    <property type="match status" value="1"/>
</dbReference>
<sequence length="586" mass="63932">MAFAFQWPAFSEGFYADARQLLHQALNKGQKPPIIADVINVKELHMGSVPPDLDVLEIGDLAMDRFRGIFKLTYAGDAYIELETKIQANPLPHQTKPTLDLLPTPAILFASAPLIVPMKLRLSDLKLHAIIILVISKQKGITLVFKTDPLQSVKVSSTFDSVGAIQGFIQREIEGQLREMFRSDLPSIIHKLSQRWLSEGVISASGGKAGVRRNFEPTAKIQTHVAYRNRPRDASEEQDTPVEAAEPVKQPSRKPAESATRSYDADSVPDALENYDPTYGMRDDAISTVGAFGGLGKIAQEGRAHGLGDIVDDDSRSTTALADAMSSIELDASSDKGQDRLVWERIPAVGGGTITRPRVFHTQSQMRLEPSHARSSTASDDASTVAANVGSPPKRPQMRANASTSDARSFRDFEQPFLRPPMSVYSQTSFSRPPSYRSHSALGRADPRSFVDRARSYSPSGSASSQGTAAPAPASEADYESHGIVLRSEGKEAIILDSKESDSLAQISLLKVSNNTLSPFTRKPEHFTARSAPFVPGQSGEGLRSADLMPIRATRKRLHRMGNKSQTRRAAPVTPDRDATESEYFA</sequence>
<evidence type="ECO:0000256" key="4">
    <source>
        <dbReference type="ARBA" id="ARBA00022692"/>
    </source>
</evidence>
<evidence type="ECO:0000256" key="7">
    <source>
        <dbReference type="ARBA" id="ARBA00023121"/>
    </source>
</evidence>
<name>G7E2A3_MIXOS</name>
<dbReference type="InterPro" id="IPR058825">
    <property type="entry name" value="MDM34_N"/>
</dbReference>
<comment type="caution">
    <text evidence="13">The sequence shown here is derived from an EMBL/GenBank/DDBJ whole genome shotgun (WGS) entry which is preliminary data.</text>
</comment>